<accession>X1JX83</accession>
<sequence>MKAKGIKLVSLFLIFSLVMLSANLYAKERRGAKLLITKKDGQLIEGELITVKPNGSLPYCVGNRV</sequence>
<evidence type="ECO:0000313" key="1">
    <source>
        <dbReference type="EMBL" id="GAH74403.1"/>
    </source>
</evidence>
<proteinExistence type="predicted"/>
<dbReference type="EMBL" id="BARU01026133">
    <property type="protein sequence ID" value="GAH74403.1"/>
    <property type="molecule type" value="Genomic_DNA"/>
</dbReference>
<gene>
    <name evidence="1" type="ORF">S03H2_42023</name>
</gene>
<comment type="caution">
    <text evidence="1">The sequence shown here is derived from an EMBL/GenBank/DDBJ whole genome shotgun (WGS) entry which is preliminary data.</text>
</comment>
<reference evidence="1" key="1">
    <citation type="journal article" date="2014" name="Front. Microbiol.">
        <title>High frequency of phylogenetically diverse reductive dehalogenase-homologous genes in deep subseafloor sedimentary metagenomes.</title>
        <authorList>
            <person name="Kawai M."/>
            <person name="Futagami T."/>
            <person name="Toyoda A."/>
            <person name="Takaki Y."/>
            <person name="Nishi S."/>
            <person name="Hori S."/>
            <person name="Arai W."/>
            <person name="Tsubouchi T."/>
            <person name="Morono Y."/>
            <person name="Uchiyama I."/>
            <person name="Ito T."/>
            <person name="Fujiyama A."/>
            <person name="Inagaki F."/>
            <person name="Takami H."/>
        </authorList>
    </citation>
    <scope>NUCLEOTIDE SEQUENCE</scope>
    <source>
        <strain evidence="1">Expedition CK06-06</strain>
    </source>
</reference>
<dbReference type="AlphaFoldDB" id="X1JX83"/>
<protein>
    <submittedName>
        <fullName evidence="1">Uncharacterized protein</fullName>
    </submittedName>
</protein>
<organism evidence="1">
    <name type="scientific">marine sediment metagenome</name>
    <dbReference type="NCBI Taxonomy" id="412755"/>
    <lineage>
        <taxon>unclassified sequences</taxon>
        <taxon>metagenomes</taxon>
        <taxon>ecological metagenomes</taxon>
    </lineage>
</organism>
<name>X1JX83_9ZZZZ</name>